<accession>A0A5K3F8L1</accession>
<sequence length="90" mass="10251">MKASVFNFSHLYYLGNLKQVFNLPFFTDERSSSLDFETQREVDTILASNISVTQFLEALIAEPQMRHLWVRVKVCGTVGGELSGCRLDFS</sequence>
<dbReference type="WBParaSite" id="MCU_005583-RA">
    <property type="protein sequence ID" value="MCU_005583-RA"/>
    <property type="gene ID" value="MCU_005583"/>
</dbReference>
<evidence type="ECO:0000313" key="1">
    <source>
        <dbReference type="WBParaSite" id="MCU_005583-RA"/>
    </source>
</evidence>
<reference evidence="1" key="1">
    <citation type="submission" date="2019-11" db="UniProtKB">
        <authorList>
            <consortium name="WormBaseParasite"/>
        </authorList>
    </citation>
    <scope>IDENTIFICATION</scope>
</reference>
<proteinExistence type="predicted"/>
<dbReference type="AlphaFoldDB" id="A0A5K3F8L1"/>
<protein>
    <submittedName>
        <fullName evidence="1">DUF4143 domain-containing protein</fullName>
    </submittedName>
</protein>
<organism evidence="1">
    <name type="scientific">Mesocestoides corti</name>
    <name type="common">Flatworm</name>
    <dbReference type="NCBI Taxonomy" id="53468"/>
    <lineage>
        <taxon>Eukaryota</taxon>
        <taxon>Metazoa</taxon>
        <taxon>Spiralia</taxon>
        <taxon>Lophotrochozoa</taxon>
        <taxon>Platyhelminthes</taxon>
        <taxon>Cestoda</taxon>
        <taxon>Eucestoda</taxon>
        <taxon>Cyclophyllidea</taxon>
        <taxon>Mesocestoididae</taxon>
        <taxon>Mesocestoides</taxon>
    </lineage>
</organism>
<name>A0A5K3F8L1_MESCO</name>